<evidence type="ECO:0000259" key="5">
    <source>
        <dbReference type="Pfam" id="PF00149"/>
    </source>
</evidence>
<proteinExistence type="inferred from homology"/>
<comment type="caution">
    <text evidence="6">The sequence shown here is derived from an EMBL/GenBank/DDBJ whole genome shotgun (WGS) entry which is preliminary data.</text>
</comment>
<keyword evidence="3" id="KW-0408">Iron</keyword>
<dbReference type="RefSeq" id="WP_127105364.1">
    <property type="nucleotide sequence ID" value="NZ_JAPDFL010000001.1"/>
</dbReference>
<dbReference type="PANTHER" id="PTHR42988">
    <property type="entry name" value="PHOSPHOHYDROLASE"/>
    <property type="match status" value="1"/>
</dbReference>
<evidence type="ECO:0000313" key="7">
    <source>
        <dbReference type="Proteomes" id="UP001208938"/>
    </source>
</evidence>
<sequence length="265" mass="29014">MTRIVHLSDLHFGAHEPDLIDPLLAAVEAARADLIVVSGDLAHRGTPGQFRLAKAFLDRVPGPLLCVPGNHDLPHWNPLLRVFGPYRRYHRAAGPEMAPVWQNADTLAAGINTADRWQWKRGYVSDAQRAKLSETFATAEDRSRVLVMHHPLEHAALSVDPLMHGAKDTLATLTEAGVQVVLSGHVHVSYSGPFRDAPGVLFVQAGTALSTRRRGEANGFSLLDLSADHAQVTIHRAGRTGFEPVVVDDFQRHDGAWQRLPSWAA</sequence>
<keyword evidence="2" id="KW-0378">Hydrolase</keyword>
<dbReference type="InterPro" id="IPR029052">
    <property type="entry name" value="Metallo-depent_PP-like"/>
</dbReference>
<evidence type="ECO:0000256" key="3">
    <source>
        <dbReference type="ARBA" id="ARBA00023004"/>
    </source>
</evidence>
<dbReference type="InterPro" id="IPR004843">
    <property type="entry name" value="Calcineurin-like_PHP"/>
</dbReference>
<dbReference type="Pfam" id="PF00149">
    <property type="entry name" value="Metallophos"/>
    <property type="match status" value="1"/>
</dbReference>
<feature type="domain" description="Calcineurin-like phosphoesterase" evidence="5">
    <location>
        <begin position="3"/>
        <end position="188"/>
    </location>
</feature>
<evidence type="ECO:0000256" key="4">
    <source>
        <dbReference type="ARBA" id="ARBA00025742"/>
    </source>
</evidence>
<accession>A0ABT3H4C7</accession>
<evidence type="ECO:0000256" key="2">
    <source>
        <dbReference type="ARBA" id="ARBA00022801"/>
    </source>
</evidence>
<keyword evidence="1" id="KW-0479">Metal-binding</keyword>
<gene>
    <name evidence="6" type="ORF">OKW52_20830</name>
</gene>
<evidence type="ECO:0000256" key="1">
    <source>
        <dbReference type="ARBA" id="ARBA00022723"/>
    </source>
</evidence>
<dbReference type="Gene3D" id="3.60.21.10">
    <property type="match status" value="1"/>
</dbReference>
<name>A0ABT3H4C7_9RHOB</name>
<dbReference type="EMBL" id="JAPDFL010000001">
    <property type="protein sequence ID" value="MCW1934629.1"/>
    <property type="molecule type" value="Genomic_DNA"/>
</dbReference>
<organism evidence="6 7">
    <name type="scientific">Pararhodobacter zhoushanensis</name>
    <dbReference type="NCBI Taxonomy" id="2479545"/>
    <lineage>
        <taxon>Bacteria</taxon>
        <taxon>Pseudomonadati</taxon>
        <taxon>Pseudomonadota</taxon>
        <taxon>Alphaproteobacteria</taxon>
        <taxon>Rhodobacterales</taxon>
        <taxon>Paracoccaceae</taxon>
        <taxon>Pararhodobacter</taxon>
    </lineage>
</organism>
<evidence type="ECO:0000313" key="6">
    <source>
        <dbReference type="EMBL" id="MCW1934629.1"/>
    </source>
</evidence>
<reference evidence="6 7" key="1">
    <citation type="submission" date="2022-10" db="EMBL/GenBank/DDBJ databases">
        <title>Pararhodobacter sp. nov., isolated from marine algae.</title>
        <authorList>
            <person name="Choi B.J."/>
            <person name="Kim J.M."/>
            <person name="Lee J.K."/>
            <person name="Choi D.G."/>
            <person name="Jeon C.O."/>
        </authorList>
    </citation>
    <scope>NUCLEOTIDE SEQUENCE [LARGE SCALE GENOMIC DNA]</scope>
    <source>
        <strain evidence="6 7">ZQ420</strain>
    </source>
</reference>
<dbReference type="InterPro" id="IPR050884">
    <property type="entry name" value="CNP_phosphodiesterase-III"/>
</dbReference>
<protein>
    <submittedName>
        <fullName evidence="6">Metallophosphoesterase</fullName>
    </submittedName>
</protein>
<dbReference type="Proteomes" id="UP001208938">
    <property type="component" value="Unassembled WGS sequence"/>
</dbReference>
<dbReference type="SUPFAM" id="SSF56300">
    <property type="entry name" value="Metallo-dependent phosphatases"/>
    <property type="match status" value="1"/>
</dbReference>
<keyword evidence="7" id="KW-1185">Reference proteome</keyword>
<dbReference type="PANTHER" id="PTHR42988:SF2">
    <property type="entry name" value="CYCLIC NUCLEOTIDE PHOSPHODIESTERASE CBUA0032-RELATED"/>
    <property type="match status" value="1"/>
</dbReference>
<comment type="similarity">
    <text evidence="4">Belongs to the cyclic nucleotide phosphodiesterase class-III family.</text>
</comment>